<feature type="region of interest" description="Disordered" evidence="1">
    <location>
        <begin position="24"/>
        <end position="48"/>
    </location>
</feature>
<organism evidence="2 3">
    <name type="scientific">Cardiocondyla obscurior</name>
    <dbReference type="NCBI Taxonomy" id="286306"/>
    <lineage>
        <taxon>Eukaryota</taxon>
        <taxon>Metazoa</taxon>
        <taxon>Ecdysozoa</taxon>
        <taxon>Arthropoda</taxon>
        <taxon>Hexapoda</taxon>
        <taxon>Insecta</taxon>
        <taxon>Pterygota</taxon>
        <taxon>Neoptera</taxon>
        <taxon>Endopterygota</taxon>
        <taxon>Hymenoptera</taxon>
        <taxon>Apocrita</taxon>
        <taxon>Aculeata</taxon>
        <taxon>Formicoidea</taxon>
        <taxon>Formicidae</taxon>
        <taxon>Myrmicinae</taxon>
        <taxon>Cardiocondyla</taxon>
    </lineage>
</organism>
<sequence length="69" mass="7635">MRIVAGQLAFVLLHNTFPGKCTEISKPHSELEKSSHSPEQSAYTQREDSLIDHTRIDGFLIARVPVSSG</sequence>
<dbReference type="EMBL" id="JADYXP020000020">
    <property type="protein sequence ID" value="KAL0104107.1"/>
    <property type="molecule type" value="Genomic_DNA"/>
</dbReference>
<proteinExistence type="predicted"/>
<evidence type="ECO:0000313" key="3">
    <source>
        <dbReference type="Proteomes" id="UP001430953"/>
    </source>
</evidence>
<accession>A0AAW2EQI9</accession>
<evidence type="ECO:0000256" key="1">
    <source>
        <dbReference type="SAM" id="MobiDB-lite"/>
    </source>
</evidence>
<protein>
    <recommendedName>
        <fullName evidence="4">Secreted protein</fullName>
    </recommendedName>
</protein>
<keyword evidence="3" id="KW-1185">Reference proteome</keyword>
<name>A0AAW2EQI9_9HYME</name>
<comment type="caution">
    <text evidence="2">The sequence shown here is derived from an EMBL/GenBank/DDBJ whole genome shotgun (WGS) entry which is preliminary data.</text>
</comment>
<dbReference type="Proteomes" id="UP001430953">
    <property type="component" value="Unassembled WGS sequence"/>
</dbReference>
<reference evidence="2 3" key="1">
    <citation type="submission" date="2023-03" db="EMBL/GenBank/DDBJ databases">
        <title>High recombination rates correlate with genetic variation in Cardiocondyla obscurior ants.</title>
        <authorList>
            <person name="Errbii M."/>
        </authorList>
    </citation>
    <scope>NUCLEOTIDE SEQUENCE [LARGE SCALE GENOMIC DNA]</scope>
    <source>
        <strain evidence="2">Alpha-2009</strain>
        <tissue evidence="2">Whole body</tissue>
    </source>
</reference>
<gene>
    <name evidence="2" type="ORF">PUN28_017065</name>
</gene>
<evidence type="ECO:0008006" key="4">
    <source>
        <dbReference type="Google" id="ProtNLM"/>
    </source>
</evidence>
<feature type="compositionally biased region" description="Basic and acidic residues" evidence="1">
    <location>
        <begin position="24"/>
        <end position="36"/>
    </location>
</feature>
<dbReference type="AlphaFoldDB" id="A0AAW2EQI9"/>
<evidence type="ECO:0000313" key="2">
    <source>
        <dbReference type="EMBL" id="KAL0104107.1"/>
    </source>
</evidence>